<feature type="domain" description="HAMP" evidence="8">
    <location>
        <begin position="216"/>
        <end position="268"/>
    </location>
</feature>
<evidence type="ECO:0000313" key="10">
    <source>
        <dbReference type="Proteomes" id="UP000677082"/>
    </source>
</evidence>
<dbReference type="GO" id="GO:0016020">
    <property type="term" value="C:membrane"/>
    <property type="evidence" value="ECO:0007669"/>
    <property type="project" value="InterPro"/>
</dbReference>
<organism evidence="9 10">
    <name type="scientific">Paractinoplanes toevensis</name>
    <dbReference type="NCBI Taxonomy" id="571911"/>
    <lineage>
        <taxon>Bacteria</taxon>
        <taxon>Bacillati</taxon>
        <taxon>Actinomycetota</taxon>
        <taxon>Actinomycetes</taxon>
        <taxon>Micromonosporales</taxon>
        <taxon>Micromonosporaceae</taxon>
        <taxon>Paractinoplanes</taxon>
    </lineage>
</organism>
<comment type="caution">
    <text evidence="9">The sequence shown here is derived from an EMBL/GenBank/DDBJ whole genome shotgun (WGS) entry which is preliminary data.</text>
</comment>
<dbReference type="Pfam" id="PF00672">
    <property type="entry name" value="HAMP"/>
    <property type="match status" value="1"/>
</dbReference>
<evidence type="ECO:0000256" key="3">
    <source>
        <dbReference type="ARBA" id="ARBA00023224"/>
    </source>
</evidence>
<dbReference type="GO" id="GO:0004888">
    <property type="term" value="F:transmembrane signaling receptor activity"/>
    <property type="evidence" value="ECO:0007669"/>
    <property type="project" value="InterPro"/>
</dbReference>
<evidence type="ECO:0000256" key="1">
    <source>
        <dbReference type="ARBA" id="ARBA00022692"/>
    </source>
</evidence>
<evidence type="ECO:0000259" key="8">
    <source>
        <dbReference type="PROSITE" id="PS50885"/>
    </source>
</evidence>
<dbReference type="Proteomes" id="UP000677082">
    <property type="component" value="Unassembled WGS sequence"/>
</dbReference>
<feature type="domain" description="Methyl-accepting transducer" evidence="7">
    <location>
        <begin position="273"/>
        <end position="502"/>
    </location>
</feature>
<feature type="transmembrane region" description="Helical" evidence="6">
    <location>
        <begin position="21"/>
        <end position="42"/>
    </location>
</feature>
<evidence type="ECO:0000259" key="7">
    <source>
        <dbReference type="PROSITE" id="PS50111"/>
    </source>
</evidence>
<keyword evidence="2 6" id="KW-1133">Transmembrane helix</keyword>
<dbReference type="InterPro" id="IPR004090">
    <property type="entry name" value="Chemotax_Me-accpt_rcpt"/>
</dbReference>
<keyword evidence="6" id="KW-0472">Membrane</keyword>
<protein>
    <submittedName>
        <fullName evidence="9">Methyl-accepting chemotaxis protein</fullName>
    </submittedName>
</protein>
<dbReference type="AlphaFoldDB" id="A0A919TCQ8"/>
<dbReference type="Pfam" id="PF00015">
    <property type="entry name" value="MCPsignal"/>
    <property type="match status" value="1"/>
</dbReference>
<dbReference type="Pfam" id="PF12729">
    <property type="entry name" value="4HB_MCP_1"/>
    <property type="match status" value="1"/>
</dbReference>
<evidence type="ECO:0000256" key="2">
    <source>
        <dbReference type="ARBA" id="ARBA00022989"/>
    </source>
</evidence>
<dbReference type="PROSITE" id="PS50885">
    <property type="entry name" value="HAMP"/>
    <property type="match status" value="1"/>
</dbReference>
<dbReference type="SMART" id="SM00283">
    <property type="entry name" value="MA"/>
    <property type="match status" value="1"/>
</dbReference>
<evidence type="ECO:0000256" key="5">
    <source>
        <dbReference type="PROSITE-ProRule" id="PRU00284"/>
    </source>
</evidence>
<dbReference type="Gene3D" id="1.10.287.950">
    <property type="entry name" value="Methyl-accepting chemotaxis protein"/>
    <property type="match status" value="1"/>
</dbReference>
<proteinExistence type="inferred from homology"/>
<keyword evidence="1 6" id="KW-0812">Transmembrane</keyword>
<dbReference type="CDD" id="cd06225">
    <property type="entry name" value="HAMP"/>
    <property type="match status" value="1"/>
</dbReference>
<dbReference type="PRINTS" id="PR00260">
    <property type="entry name" value="CHEMTRNSDUCR"/>
</dbReference>
<dbReference type="RefSeq" id="WP_246607130.1">
    <property type="nucleotide sequence ID" value="NZ_BOQN01000049.1"/>
</dbReference>
<evidence type="ECO:0000313" key="9">
    <source>
        <dbReference type="EMBL" id="GIM91769.1"/>
    </source>
</evidence>
<accession>A0A919TCQ8</accession>
<dbReference type="PANTHER" id="PTHR32089">
    <property type="entry name" value="METHYL-ACCEPTING CHEMOTAXIS PROTEIN MCPB"/>
    <property type="match status" value="1"/>
</dbReference>
<dbReference type="EMBL" id="BOQN01000049">
    <property type="protein sequence ID" value="GIM91769.1"/>
    <property type="molecule type" value="Genomic_DNA"/>
</dbReference>
<comment type="similarity">
    <text evidence="4">Belongs to the methyl-accepting chemotaxis (MCP) protein family.</text>
</comment>
<dbReference type="GO" id="GO:0006935">
    <property type="term" value="P:chemotaxis"/>
    <property type="evidence" value="ECO:0007669"/>
    <property type="project" value="InterPro"/>
</dbReference>
<dbReference type="InterPro" id="IPR003660">
    <property type="entry name" value="HAMP_dom"/>
</dbReference>
<dbReference type="InterPro" id="IPR004089">
    <property type="entry name" value="MCPsignal_dom"/>
</dbReference>
<dbReference type="SMART" id="SM00304">
    <property type="entry name" value="HAMP"/>
    <property type="match status" value="1"/>
</dbReference>
<gene>
    <name evidence="9" type="primary">mcp40H-14</name>
    <name evidence="9" type="ORF">Ato02nite_035620</name>
</gene>
<dbReference type="PANTHER" id="PTHR32089:SF112">
    <property type="entry name" value="LYSOZYME-LIKE PROTEIN-RELATED"/>
    <property type="match status" value="1"/>
</dbReference>
<sequence>MTGSDDKGGRRSFADLRVSTKILASVGVAATAAVAIGITGIVQLNVLSEKSRLLYEDDVRPLTNLSEIQRSFNGLRARYLEYGGATATVRKSLDTEIAAKKAALTEEIAAYQPTDVASFEKFTTNYAAIVQGAEQKLLPLATTSVTGFYAEYRTDIKPIVDDAADAIEAENAAVLAEAKSRAEASQSAASTARTMVLAVLIAGLLVALGLGIYVARLIVRPLDRVKRSLGALADGDLTVEADVRQRDEVGQMARLLNRALAETRQVIASVGAASQSLAAAAEETSTIANQISKNAEDASAQAQVVSTASEEVSRSVTTVSAGSEEMGAAIAEITQSATAAAQVAGEAVTVAESTNRTIATLGESSREIGDVIKVITAIAAQTNLLALNATIEAARAGEMGKGFAVVASEVKDLAQETARATEDISRRVEAIQSDSGHAVTAIQQIAEVIGRINDYTTTIASAVEEQSATTAEMNRNVAEAAGATIQINSGIETVASNARVTAESVVDAQRSAAELSRMSQELHVTVSRFTY</sequence>
<evidence type="ECO:0000256" key="4">
    <source>
        <dbReference type="ARBA" id="ARBA00029447"/>
    </source>
</evidence>
<feature type="transmembrane region" description="Helical" evidence="6">
    <location>
        <begin position="195"/>
        <end position="219"/>
    </location>
</feature>
<dbReference type="InterPro" id="IPR024478">
    <property type="entry name" value="HlyB_4HB_MCP"/>
</dbReference>
<name>A0A919TCQ8_9ACTN</name>
<evidence type="ECO:0000256" key="6">
    <source>
        <dbReference type="SAM" id="Phobius"/>
    </source>
</evidence>
<reference evidence="9 10" key="1">
    <citation type="submission" date="2021-03" db="EMBL/GenBank/DDBJ databases">
        <title>Whole genome shotgun sequence of Actinoplanes toevensis NBRC 105298.</title>
        <authorList>
            <person name="Komaki H."/>
            <person name="Tamura T."/>
        </authorList>
    </citation>
    <scope>NUCLEOTIDE SEQUENCE [LARGE SCALE GENOMIC DNA]</scope>
    <source>
        <strain evidence="9 10">NBRC 105298</strain>
    </source>
</reference>
<keyword evidence="3 5" id="KW-0807">Transducer</keyword>
<dbReference type="PROSITE" id="PS50111">
    <property type="entry name" value="CHEMOTAXIS_TRANSDUC_2"/>
    <property type="match status" value="1"/>
</dbReference>
<dbReference type="GO" id="GO:0007165">
    <property type="term" value="P:signal transduction"/>
    <property type="evidence" value="ECO:0007669"/>
    <property type="project" value="UniProtKB-KW"/>
</dbReference>
<dbReference type="SUPFAM" id="SSF58104">
    <property type="entry name" value="Methyl-accepting chemotaxis protein (MCP) signaling domain"/>
    <property type="match status" value="1"/>
</dbReference>
<keyword evidence="10" id="KW-1185">Reference proteome</keyword>